<evidence type="ECO:0000313" key="8">
    <source>
        <dbReference type="Proteomes" id="UP001058602"/>
    </source>
</evidence>
<evidence type="ECO:0000256" key="3">
    <source>
        <dbReference type="ARBA" id="ARBA00022777"/>
    </source>
</evidence>
<evidence type="ECO:0000256" key="4">
    <source>
        <dbReference type="ARBA" id="ARBA00022840"/>
    </source>
</evidence>
<evidence type="ECO:0000256" key="5">
    <source>
        <dbReference type="PROSITE-ProRule" id="PRU10141"/>
    </source>
</evidence>
<dbReference type="GO" id="GO:0004674">
    <property type="term" value="F:protein serine/threonine kinase activity"/>
    <property type="evidence" value="ECO:0007669"/>
    <property type="project" value="UniProtKB-KW"/>
</dbReference>
<dbReference type="PROSITE" id="PS00107">
    <property type="entry name" value="PROTEIN_KINASE_ATP"/>
    <property type="match status" value="1"/>
</dbReference>
<keyword evidence="7" id="KW-0723">Serine/threonine-protein kinase</keyword>
<dbReference type="PANTHER" id="PTHR43289">
    <property type="entry name" value="MITOGEN-ACTIVATED PROTEIN KINASE KINASE KINASE 20-RELATED"/>
    <property type="match status" value="1"/>
</dbReference>
<dbReference type="Gene3D" id="1.10.510.10">
    <property type="entry name" value="Transferase(Phosphotransferase) domain 1"/>
    <property type="match status" value="1"/>
</dbReference>
<proteinExistence type="predicted"/>
<dbReference type="RefSeq" id="WP_257084415.1">
    <property type="nucleotide sequence ID" value="NZ_CP102096.1"/>
</dbReference>
<evidence type="ECO:0000256" key="2">
    <source>
        <dbReference type="ARBA" id="ARBA00022741"/>
    </source>
</evidence>
<gene>
    <name evidence="7" type="ORF">NP165_00330</name>
</gene>
<dbReference type="PROSITE" id="PS00108">
    <property type="entry name" value="PROTEIN_KINASE_ST"/>
    <property type="match status" value="1"/>
</dbReference>
<dbReference type="SMART" id="SM00220">
    <property type="entry name" value="S_TKc"/>
    <property type="match status" value="1"/>
</dbReference>
<dbReference type="SUPFAM" id="SSF56112">
    <property type="entry name" value="Protein kinase-like (PK-like)"/>
    <property type="match status" value="1"/>
</dbReference>
<feature type="binding site" evidence="5">
    <location>
        <position position="109"/>
    </location>
    <ligand>
        <name>ATP</name>
        <dbReference type="ChEBI" id="CHEBI:30616"/>
    </ligand>
</feature>
<dbReference type="InterPro" id="IPR017441">
    <property type="entry name" value="Protein_kinase_ATP_BS"/>
</dbReference>
<evidence type="ECO:0000313" key="7">
    <source>
        <dbReference type="EMBL" id="UUM30673.1"/>
    </source>
</evidence>
<dbReference type="Proteomes" id="UP001058602">
    <property type="component" value="Chromosome 1"/>
</dbReference>
<evidence type="ECO:0000256" key="1">
    <source>
        <dbReference type="ARBA" id="ARBA00022679"/>
    </source>
</evidence>
<sequence>MNLDTSKTQLYYLLLDLDEQQKQAKLEQIRQSQPELYQEVSALINAESSDNLDQLFHRTLQNSLLQQTDYSHQTVDKYQILHEIGRGGMGVVYAACRADKAFDQKLAIKFLQSDIIGLFSHHALFDEAQLLAKLNHPHIAKVFDGGIHDGDVYIVMEQVEGPNFKEYIEQITLSRSGKLKLFVQICSAVEHAHQNGILHGDLKPENVLINHQHQIVKLIDFNLAPTHSYSYSYGIFAYSQQFASPEQQAGQAMAYQSDVYSLGQILLWLFPNESALSDLKAIQNHATQAEISQRYHSVEQLKVDIEAIIASKPISLRRHLWFYPQLCLLQRRPINCALLLAIAAIGTGLSTALFTKHNQLEQQKLMTQRLIEEMSQSNSPHTVELLTDISLDQNRSTNDTAGEKENVI</sequence>
<name>A0ABY5LF54_9VIBR</name>
<reference evidence="7" key="1">
    <citation type="submission" date="2022-07" db="EMBL/GenBank/DDBJ databases">
        <title>Complete genome of Vibrio japonicus strain JCM 31412T and phylogenomic assessment of the Nereis clade of the genus Vibrio.</title>
        <authorList>
            <person name="Shlafstein M.D."/>
            <person name="Emsley S.A."/>
            <person name="Ushijima B."/>
            <person name="Videau P."/>
            <person name="Saw J.H."/>
        </authorList>
    </citation>
    <scope>NUCLEOTIDE SEQUENCE</scope>
    <source>
        <strain evidence="7">JCM 31412</strain>
    </source>
</reference>
<protein>
    <submittedName>
        <fullName evidence="7">Serine/threonine protein kinase</fullName>
    </submittedName>
</protein>
<dbReference type="PANTHER" id="PTHR43289:SF6">
    <property type="entry name" value="SERINE_THREONINE-PROTEIN KINASE NEKL-3"/>
    <property type="match status" value="1"/>
</dbReference>
<keyword evidence="3 7" id="KW-0418">Kinase</keyword>
<keyword evidence="2 5" id="KW-0547">Nucleotide-binding</keyword>
<keyword evidence="4 5" id="KW-0067">ATP-binding</keyword>
<keyword evidence="1" id="KW-0808">Transferase</keyword>
<accession>A0ABY5LF54</accession>
<dbReference type="Pfam" id="PF00069">
    <property type="entry name" value="Pkinase"/>
    <property type="match status" value="1"/>
</dbReference>
<feature type="domain" description="Protein kinase" evidence="6">
    <location>
        <begin position="78"/>
        <end position="322"/>
    </location>
</feature>
<evidence type="ECO:0000259" key="6">
    <source>
        <dbReference type="PROSITE" id="PS50011"/>
    </source>
</evidence>
<dbReference type="InterPro" id="IPR000719">
    <property type="entry name" value="Prot_kinase_dom"/>
</dbReference>
<dbReference type="InterPro" id="IPR008271">
    <property type="entry name" value="Ser/Thr_kinase_AS"/>
</dbReference>
<organism evidence="7 8">
    <name type="scientific">Vibrio japonicus</name>
    <dbReference type="NCBI Taxonomy" id="1824638"/>
    <lineage>
        <taxon>Bacteria</taxon>
        <taxon>Pseudomonadati</taxon>
        <taxon>Pseudomonadota</taxon>
        <taxon>Gammaproteobacteria</taxon>
        <taxon>Vibrionales</taxon>
        <taxon>Vibrionaceae</taxon>
        <taxon>Vibrio</taxon>
    </lineage>
</organism>
<keyword evidence="8" id="KW-1185">Reference proteome</keyword>
<dbReference type="EMBL" id="CP102096">
    <property type="protein sequence ID" value="UUM30673.1"/>
    <property type="molecule type" value="Genomic_DNA"/>
</dbReference>
<dbReference type="PROSITE" id="PS50011">
    <property type="entry name" value="PROTEIN_KINASE_DOM"/>
    <property type="match status" value="1"/>
</dbReference>
<dbReference type="InterPro" id="IPR011009">
    <property type="entry name" value="Kinase-like_dom_sf"/>
</dbReference>
<dbReference type="CDD" id="cd14014">
    <property type="entry name" value="STKc_PknB_like"/>
    <property type="match status" value="1"/>
</dbReference>